<keyword evidence="2 3" id="KW-0663">Pyridoxal phosphate</keyword>
<gene>
    <name evidence="3" type="primary">metZ</name>
    <name evidence="5" type="ORF">H6H04_06495</name>
</gene>
<dbReference type="PANTHER" id="PTHR11808">
    <property type="entry name" value="TRANS-SULFURATION ENZYME FAMILY MEMBER"/>
    <property type="match status" value="1"/>
</dbReference>
<dbReference type="InterPro" id="IPR015422">
    <property type="entry name" value="PyrdxlP-dep_Trfase_small"/>
</dbReference>
<protein>
    <recommendedName>
        <fullName evidence="3">O-succinylhomoserine sulfhydrylase</fullName>
        <shortName evidence="3">OSH sulfhydrylase</shortName>
        <shortName evidence="3">OSHS sulfhydrylase</shortName>
        <ecNumber evidence="3">2.5.1.-</ecNumber>
    </recommendedName>
</protein>
<keyword evidence="6" id="KW-1185">Reference proteome</keyword>
<accession>A0ABR6Y023</accession>
<evidence type="ECO:0000313" key="5">
    <source>
        <dbReference type="EMBL" id="MBC3846019.1"/>
    </source>
</evidence>
<organism evidence="5 6">
    <name type="scientific">Winogradskyella echinorum</name>
    <dbReference type="NCBI Taxonomy" id="538189"/>
    <lineage>
        <taxon>Bacteria</taxon>
        <taxon>Pseudomonadati</taxon>
        <taxon>Bacteroidota</taxon>
        <taxon>Flavobacteriia</taxon>
        <taxon>Flavobacteriales</taxon>
        <taxon>Flavobacteriaceae</taxon>
        <taxon>Winogradskyella</taxon>
    </lineage>
</organism>
<dbReference type="Gene3D" id="3.90.1150.10">
    <property type="entry name" value="Aspartate Aminotransferase, domain 1"/>
    <property type="match status" value="1"/>
</dbReference>
<evidence type="ECO:0000256" key="1">
    <source>
        <dbReference type="ARBA" id="ARBA00001933"/>
    </source>
</evidence>
<comment type="catalytic activity">
    <reaction evidence="3">
        <text>O-succinyl-L-homoserine + hydrogen sulfide = L-homocysteine + succinate</text>
        <dbReference type="Rhea" id="RHEA:27826"/>
        <dbReference type="ChEBI" id="CHEBI:29919"/>
        <dbReference type="ChEBI" id="CHEBI:30031"/>
        <dbReference type="ChEBI" id="CHEBI:57661"/>
        <dbReference type="ChEBI" id="CHEBI:58199"/>
    </reaction>
</comment>
<keyword evidence="5" id="KW-0032">Aminotransferase</keyword>
<evidence type="ECO:0000256" key="3">
    <source>
        <dbReference type="HAMAP-Rule" id="MF_02056"/>
    </source>
</evidence>
<dbReference type="Pfam" id="PF01053">
    <property type="entry name" value="Cys_Met_Meta_PP"/>
    <property type="match status" value="1"/>
</dbReference>
<keyword evidence="3" id="KW-0028">Amino-acid biosynthesis</keyword>
<dbReference type="Gene3D" id="3.40.640.10">
    <property type="entry name" value="Type I PLP-dependent aspartate aminotransferase-like (Major domain)"/>
    <property type="match status" value="1"/>
</dbReference>
<proteinExistence type="inferred from homology"/>
<evidence type="ECO:0000313" key="6">
    <source>
        <dbReference type="Proteomes" id="UP000607435"/>
    </source>
</evidence>
<comment type="similarity">
    <text evidence="3">Belongs to the trans-sulfuration enzymes family. MetZ subfamily.</text>
</comment>
<dbReference type="CDD" id="cd00614">
    <property type="entry name" value="CGS_like"/>
    <property type="match status" value="1"/>
</dbReference>
<dbReference type="PIRSF" id="PIRSF001434">
    <property type="entry name" value="CGS"/>
    <property type="match status" value="1"/>
</dbReference>
<dbReference type="EMBL" id="JACOME010000001">
    <property type="protein sequence ID" value="MBC3846019.1"/>
    <property type="molecule type" value="Genomic_DNA"/>
</dbReference>
<dbReference type="HAMAP" id="MF_02056">
    <property type="entry name" value="MetZ"/>
    <property type="match status" value="1"/>
</dbReference>
<keyword evidence="3" id="KW-0808">Transferase</keyword>
<dbReference type="RefSeq" id="WP_186845102.1">
    <property type="nucleotide sequence ID" value="NZ_JACOME010000001.1"/>
</dbReference>
<comment type="function">
    <text evidence="3">Catalyzes the formation of L-homocysteine from O-succinyl-L-homoserine (OSHS) and hydrogen sulfide.</text>
</comment>
<dbReference type="SUPFAM" id="SSF53383">
    <property type="entry name" value="PLP-dependent transferases"/>
    <property type="match status" value="1"/>
</dbReference>
<sequence>MKDPFLETKAIRTQIERTQFLEHSNPLYLTSSYVFEDAEDMRASFADEKQRNIYSRYSNPNTSEFVEKVCEMEGAERGYAFASGMSAVFSTFAALLNSDDHIVSSRSIFGSTQTMFNNILPKWNISTSYFKIDELDKIEELIQPNTKVIYAESPTNPAVDILDLKRLGDIAKKHNLLFIVDNCFATPYLQQPIKFGADLVIHSATKLMDGQGRVLGGVTVGSEDLIQKIYLFSRNTGPALSPFNAWVLSKSLETLPVRVDRHCDNALKVAEFLEAHDNVNFVKYPFLKSHPQYKLAKQQMKLGGSIVAFEVKGGIEAGRKFLNSIKLLSLSANLGDTRSIVTHPASTTHAKILEDVRLETGITAGLIRVSVGLEHPEDIINDLKQALEN</sequence>
<dbReference type="InterPro" id="IPR000277">
    <property type="entry name" value="Cys/Met-Metab_PyrdxlP-dep_enz"/>
</dbReference>
<reference evidence="5 6" key="1">
    <citation type="submission" date="2020-08" db="EMBL/GenBank/DDBJ databases">
        <title>Winogradskyella ouciana sp. nov., isolated from the hadal seawater of the Mariana Trench.</title>
        <authorList>
            <person name="He X."/>
        </authorList>
    </citation>
    <scope>NUCLEOTIDE SEQUENCE [LARGE SCALE GENOMIC DNA]</scope>
    <source>
        <strain evidence="5 6">KCTC 22026</strain>
    </source>
</reference>
<dbReference type="InterPro" id="IPR015421">
    <property type="entry name" value="PyrdxlP-dep_Trfase_major"/>
</dbReference>
<evidence type="ECO:0000256" key="2">
    <source>
        <dbReference type="ARBA" id="ARBA00022898"/>
    </source>
</evidence>
<comment type="cofactor">
    <cofactor evidence="1 3 4">
        <name>pyridoxal 5'-phosphate</name>
        <dbReference type="ChEBI" id="CHEBI:597326"/>
    </cofactor>
</comment>
<dbReference type="InterPro" id="IPR006234">
    <property type="entry name" value="O-succ-hSer_sulfhydrylase"/>
</dbReference>
<dbReference type="PANTHER" id="PTHR11808:SF80">
    <property type="entry name" value="CYSTATHIONINE GAMMA-LYASE"/>
    <property type="match status" value="1"/>
</dbReference>
<comment type="pathway">
    <text evidence="3">Amino-acid biosynthesis; L-methionine biosynthesis via de novo pathway; L-homocysteine from O-succinyl-L-homoserine: step 1/1.</text>
</comment>
<dbReference type="Proteomes" id="UP000607435">
    <property type="component" value="Unassembled WGS sequence"/>
</dbReference>
<feature type="modified residue" description="N6-(pyridoxal phosphate)lysine" evidence="3">
    <location>
        <position position="206"/>
    </location>
</feature>
<dbReference type="EC" id="2.5.1.-" evidence="3"/>
<evidence type="ECO:0000256" key="4">
    <source>
        <dbReference type="RuleBase" id="RU362118"/>
    </source>
</evidence>
<comment type="subunit">
    <text evidence="3">Homotetramer.</text>
</comment>
<dbReference type="GO" id="GO:0008483">
    <property type="term" value="F:transaminase activity"/>
    <property type="evidence" value="ECO:0007669"/>
    <property type="project" value="UniProtKB-KW"/>
</dbReference>
<name>A0ABR6Y023_9FLAO</name>
<keyword evidence="3" id="KW-0486">Methionine biosynthesis</keyword>
<comment type="caution">
    <text evidence="5">The sequence shown here is derived from an EMBL/GenBank/DDBJ whole genome shotgun (WGS) entry which is preliminary data.</text>
</comment>
<dbReference type="InterPro" id="IPR015424">
    <property type="entry name" value="PyrdxlP-dep_Trfase"/>
</dbReference>